<evidence type="ECO:0000256" key="3">
    <source>
        <dbReference type="ARBA" id="ARBA00024018"/>
    </source>
</evidence>
<dbReference type="Proteomes" id="UP000595140">
    <property type="component" value="Unassembled WGS sequence"/>
</dbReference>
<keyword evidence="1" id="KW-0560">Oxidoreductase</keyword>
<comment type="similarity">
    <text evidence="3">Belongs to the 3-hydroxybenzoate 6-hydroxylase family.</text>
</comment>
<dbReference type="Pfam" id="PF01494">
    <property type="entry name" value="FAD_binding_3"/>
    <property type="match status" value="1"/>
</dbReference>
<dbReference type="InterPro" id="IPR044560">
    <property type="entry name" value="MOase"/>
</dbReference>
<evidence type="ECO:0000313" key="5">
    <source>
        <dbReference type="EMBL" id="VFQ69439.1"/>
    </source>
</evidence>
<dbReference type="PANTHER" id="PTHR45934">
    <property type="entry name" value="FAD/NAD(P)-BINDING OXIDOREDUCTASE FAMILY PROTEIN"/>
    <property type="match status" value="1"/>
</dbReference>
<evidence type="ECO:0000256" key="1">
    <source>
        <dbReference type="ARBA" id="ARBA00023002"/>
    </source>
</evidence>
<dbReference type="PANTHER" id="PTHR45934:SF28">
    <property type="entry name" value="OS03G0153100 PROTEIN"/>
    <property type="match status" value="1"/>
</dbReference>
<dbReference type="InterPro" id="IPR002938">
    <property type="entry name" value="FAD-bd"/>
</dbReference>
<sequence>MSRNQLNQRAQACGCGSGNVFYILTASKSVSIMHIRCILDLLTCHKSTIKIRACYSFTIAVDQRDEHDPIKLKEFVLSKTRDVSKEVTDILERTPLGFISNARLKLRLPWNVLLGDIARGNVCVAGDALHPMTPDLGQGGCSALEDSVVLARCLGRTFSENQRDDNDGEVFTRIKESLEKYKKERRWRSFVLISTAYLMGFIQESNNKVISYLRDNFLVHYTLRIALSMADFDCGKLLLP</sequence>
<evidence type="ECO:0000259" key="4">
    <source>
        <dbReference type="Pfam" id="PF01494"/>
    </source>
</evidence>
<evidence type="ECO:0000313" key="6">
    <source>
        <dbReference type="Proteomes" id="UP000595140"/>
    </source>
</evidence>
<dbReference type="OrthoDB" id="655030at2759"/>
<organism evidence="5 6">
    <name type="scientific">Cuscuta campestris</name>
    <dbReference type="NCBI Taxonomy" id="132261"/>
    <lineage>
        <taxon>Eukaryota</taxon>
        <taxon>Viridiplantae</taxon>
        <taxon>Streptophyta</taxon>
        <taxon>Embryophyta</taxon>
        <taxon>Tracheophyta</taxon>
        <taxon>Spermatophyta</taxon>
        <taxon>Magnoliopsida</taxon>
        <taxon>eudicotyledons</taxon>
        <taxon>Gunneridae</taxon>
        <taxon>Pentapetalae</taxon>
        <taxon>asterids</taxon>
        <taxon>lamiids</taxon>
        <taxon>Solanales</taxon>
        <taxon>Convolvulaceae</taxon>
        <taxon>Cuscuteae</taxon>
        <taxon>Cuscuta</taxon>
        <taxon>Cuscuta subgen. Grammica</taxon>
        <taxon>Cuscuta sect. Cleistogrammica</taxon>
    </lineage>
</organism>
<dbReference type="SUPFAM" id="SSF51905">
    <property type="entry name" value="FAD/NAD(P)-binding domain"/>
    <property type="match status" value="1"/>
</dbReference>
<dbReference type="GO" id="GO:0071949">
    <property type="term" value="F:FAD binding"/>
    <property type="evidence" value="ECO:0007669"/>
    <property type="project" value="InterPro"/>
</dbReference>
<protein>
    <recommendedName>
        <fullName evidence="4">FAD-binding domain-containing protein</fullName>
    </recommendedName>
</protein>
<dbReference type="AlphaFoldDB" id="A0A484KZM4"/>
<evidence type="ECO:0000256" key="2">
    <source>
        <dbReference type="ARBA" id="ARBA00023033"/>
    </source>
</evidence>
<dbReference type="Gene3D" id="3.50.50.60">
    <property type="entry name" value="FAD/NAD(P)-binding domain"/>
    <property type="match status" value="1"/>
</dbReference>
<name>A0A484KZM4_9ASTE</name>
<feature type="domain" description="FAD-binding" evidence="4">
    <location>
        <begin position="116"/>
        <end position="160"/>
    </location>
</feature>
<reference evidence="5 6" key="1">
    <citation type="submission" date="2018-04" db="EMBL/GenBank/DDBJ databases">
        <authorList>
            <person name="Vogel A."/>
        </authorList>
    </citation>
    <scope>NUCLEOTIDE SEQUENCE [LARGE SCALE GENOMIC DNA]</scope>
</reference>
<gene>
    <name evidence="5" type="ORF">CCAM_LOCUS11215</name>
</gene>
<proteinExistence type="inferred from homology"/>
<dbReference type="InterPro" id="IPR036188">
    <property type="entry name" value="FAD/NAD-bd_sf"/>
</dbReference>
<dbReference type="GO" id="GO:0004497">
    <property type="term" value="F:monooxygenase activity"/>
    <property type="evidence" value="ECO:0007669"/>
    <property type="project" value="UniProtKB-KW"/>
</dbReference>
<accession>A0A484KZM4</accession>
<dbReference type="EMBL" id="OOIL02000780">
    <property type="protein sequence ID" value="VFQ69439.1"/>
    <property type="molecule type" value="Genomic_DNA"/>
</dbReference>
<keyword evidence="6" id="KW-1185">Reference proteome</keyword>
<keyword evidence="2" id="KW-0503">Monooxygenase</keyword>